<accession>A0A6G9Y2H3</accession>
<dbReference type="SMART" id="SM01043">
    <property type="entry name" value="BTAD"/>
    <property type="match status" value="1"/>
</dbReference>
<protein>
    <submittedName>
        <fullName evidence="5">AfsR/SARP family transcriptional regulator</fullName>
    </submittedName>
</protein>
<dbReference type="Proteomes" id="UP000501705">
    <property type="component" value="Chromosome"/>
</dbReference>
<dbReference type="SUPFAM" id="SSF48452">
    <property type="entry name" value="TPR-like"/>
    <property type="match status" value="2"/>
</dbReference>
<comment type="similarity">
    <text evidence="1">Belongs to the AfsR/DnrI/RedD regulatory family.</text>
</comment>
<dbReference type="InterPro" id="IPR001867">
    <property type="entry name" value="OmpR/PhoB-type_DNA-bd"/>
</dbReference>
<organism evidence="5 6">
    <name type="scientific">Nocardia brasiliensis</name>
    <dbReference type="NCBI Taxonomy" id="37326"/>
    <lineage>
        <taxon>Bacteria</taxon>
        <taxon>Bacillati</taxon>
        <taxon>Actinomycetota</taxon>
        <taxon>Actinomycetes</taxon>
        <taxon>Mycobacteriales</taxon>
        <taxon>Nocardiaceae</taxon>
        <taxon>Nocardia</taxon>
    </lineage>
</organism>
<dbReference type="CDD" id="cd15831">
    <property type="entry name" value="BTAD"/>
    <property type="match status" value="1"/>
</dbReference>
<sequence length="1089" mass="115675">MLGPLTVWTDGGTVVPIPGTKVRALLADLLVHPGQPVSGDRLIDDIWADDPPGNPAGTLAAKASQLRRAFEDAEPGARELVVSPPPGYRLASAAVDALRFRELVATARAASELSERARILTAALALWRGPAFADFHDAAFAQPAIAQLTEQRLVAVEELAEARLGLGEYRDVAGELAAEVAEYPLRERLRAAQLKALYGAGRQAEALDSYADLRRQLADELGLDPSPELVALHGSILGQELVLAAAPPAPVLRRRTSNIPAQRTELIGRASDLAEVQRAVGAAGLVTLTGPGGVGKTRLALAAAAALTDRFAQGTWLVELAPLQPTAADGPCFLVDAVAQVLDIRTDDGGDPVELVRAALAEQELLLVLDNCEHVIDYAADLAELLLGAAPNLHILATSQEQLRLPGEQVVAVEPLTVPAVDTELDELENVGAVQLFVARARAGDRGFVLDADSAAAVATLCRRLDGIPLALELAATRVRALGVHEMVARLDDRFRLLATGHRGAPPRQQTLTAMIDWSWGLLDETEQTVLRRLAVHAGGCTLEAAEIVCATAGSPDAHPAVPVSGNGGTVPAAVLEPSTVADVVARLVDRSLVQMVGRRYRLLESVGAFSMDRLADAGEFDATFAAHHRYYLALAERAAPELTGADQRRWLLRLDAEAANLRAALDGYLRAGAAEHALRLVNALAWYWFLRGRLAEARRWFDAALALGGAPRQRAPALAWRAGFAFQQAEFTGGAAKRAEVFAVFDAIDDPAGRARAELFLAVSALDSGDLPELEGLVHRALAVCERLGDRWGVATGHVALAQAAHSRVDLTALADHARTAARLFAEIDDRWGRLQAAEWLGGLAELTGDLTGAADIHTEALGLAQELELWGQVCTHLCWLGWIAMQHTEFERARDMGEQALRLAAEHGYGPSRVFASTVLAFTARRDGEPELAERILREVLAMTPTEGEQTPLFLPMLQVELGYLHEVRGEFAAALAMHLDALDGAQRIEAPRDTAFALAGLASAAGALGEFDTAAQLFGTAEAVREANGMPLLPAERPDIERPTAVVRAALGAATFAEAHTAGTKLTVAEARRLAAACAPAPAESS</sequence>
<feature type="DNA-binding region" description="OmpR/PhoB-type" evidence="3">
    <location>
        <begin position="1"/>
        <end position="92"/>
    </location>
</feature>
<dbReference type="GO" id="GO:0003677">
    <property type="term" value="F:DNA binding"/>
    <property type="evidence" value="ECO:0007669"/>
    <property type="project" value="UniProtKB-UniRule"/>
</dbReference>
<dbReference type="PANTHER" id="PTHR47691">
    <property type="entry name" value="REGULATOR-RELATED"/>
    <property type="match status" value="1"/>
</dbReference>
<dbReference type="Gene3D" id="1.25.40.10">
    <property type="entry name" value="Tetratricopeptide repeat domain"/>
    <property type="match status" value="3"/>
</dbReference>
<dbReference type="PROSITE" id="PS51755">
    <property type="entry name" value="OMPR_PHOB"/>
    <property type="match status" value="1"/>
</dbReference>
<dbReference type="GO" id="GO:0000160">
    <property type="term" value="P:phosphorelay signal transduction system"/>
    <property type="evidence" value="ECO:0007669"/>
    <property type="project" value="InterPro"/>
</dbReference>
<evidence type="ECO:0000256" key="2">
    <source>
        <dbReference type="ARBA" id="ARBA00023125"/>
    </source>
</evidence>
<dbReference type="InterPro" id="IPR011990">
    <property type="entry name" value="TPR-like_helical_dom_sf"/>
</dbReference>
<evidence type="ECO:0000259" key="4">
    <source>
        <dbReference type="PROSITE" id="PS51755"/>
    </source>
</evidence>
<dbReference type="Pfam" id="PF00486">
    <property type="entry name" value="Trans_reg_C"/>
    <property type="match status" value="1"/>
</dbReference>
<dbReference type="InterPro" id="IPR005158">
    <property type="entry name" value="BTAD"/>
</dbReference>
<keyword evidence="2 3" id="KW-0238">DNA-binding</keyword>
<dbReference type="Pfam" id="PF03704">
    <property type="entry name" value="BTAD"/>
    <property type="match status" value="1"/>
</dbReference>
<dbReference type="SMART" id="SM00862">
    <property type="entry name" value="Trans_reg_C"/>
    <property type="match status" value="1"/>
</dbReference>
<gene>
    <name evidence="5" type="ORF">F5X71_11565</name>
</gene>
<dbReference type="InterPro" id="IPR036388">
    <property type="entry name" value="WH-like_DNA-bd_sf"/>
</dbReference>
<dbReference type="EMBL" id="CP046171">
    <property type="protein sequence ID" value="QIS07344.1"/>
    <property type="molecule type" value="Genomic_DNA"/>
</dbReference>
<feature type="domain" description="OmpR/PhoB-type" evidence="4">
    <location>
        <begin position="1"/>
        <end position="92"/>
    </location>
</feature>
<evidence type="ECO:0000313" key="5">
    <source>
        <dbReference type="EMBL" id="QIS07344.1"/>
    </source>
</evidence>
<evidence type="ECO:0000256" key="1">
    <source>
        <dbReference type="ARBA" id="ARBA00005820"/>
    </source>
</evidence>
<proteinExistence type="inferred from homology"/>
<evidence type="ECO:0000256" key="3">
    <source>
        <dbReference type="PROSITE-ProRule" id="PRU01091"/>
    </source>
</evidence>
<dbReference type="SUPFAM" id="SSF46894">
    <property type="entry name" value="C-terminal effector domain of the bipartite response regulators"/>
    <property type="match status" value="1"/>
</dbReference>
<dbReference type="InterPro" id="IPR027417">
    <property type="entry name" value="P-loop_NTPase"/>
</dbReference>
<dbReference type="Gene3D" id="1.10.10.10">
    <property type="entry name" value="Winged helix-like DNA-binding domain superfamily/Winged helix DNA-binding domain"/>
    <property type="match status" value="1"/>
</dbReference>
<evidence type="ECO:0000313" key="6">
    <source>
        <dbReference type="Proteomes" id="UP000501705"/>
    </source>
</evidence>
<dbReference type="GO" id="GO:0006355">
    <property type="term" value="P:regulation of DNA-templated transcription"/>
    <property type="evidence" value="ECO:0007669"/>
    <property type="project" value="InterPro"/>
</dbReference>
<dbReference type="PRINTS" id="PR00364">
    <property type="entry name" value="DISEASERSIST"/>
</dbReference>
<name>A0A6G9Y2H3_NOCBR</name>
<dbReference type="PANTHER" id="PTHR47691:SF3">
    <property type="entry name" value="HTH-TYPE TRANSCRIPTIONAL REGULATOR RV0890C-RELATED"/>
    <property type="match status" value="1"/>
</dbReference>
<dbReference type="AlphaFoldDB" id="A0A6G9Y2H3"/>
<dbReference type="InterPro" id="IPR016032">
    <property type="entry name" value="Sig_transdc_resp-reg_C-effctor"/>
</dbReference>
<dbReference type="SUPFAM" id="SSF52540">
    <property type="entry name" value="P-loop containing nucleoside triphosphate hydrolases"/>
    <property type="match status" value="1"/>
</dbReference>
<reference evidence="5 6" key="1">
    <citation type="journal article" date="2019" name="ACS Chem. Biol.">
        <title>Identification and Mobilization of a Cryptic Antibiotic Biosynthesis Gene Locus from a Human-Pathogenic Nocardia Isolate.</title>
        <authorList>
            <person name="Herisse M."/>
            <person name="Ishida K."/>
            <person name="Porter J.L."/>
            <person name="Howden B."/>
            <person name="Hertweck C."/>
            <person name="Stinear T.P."/>
            <person name="Pidot S.J."/>
        </authorList>
    </citation>
    <scope>NUCLEOTIDE SEQUENCE [LARGE SCALE GENOMIC DNA]</scope>
    <source>
        <strain evidence="5 6">AUSMDU00024985</strain>
    </source>
</reference>